<evidence type="ECO:0000313" key="3">
    <source>
        <dbReference type="Proteomes" id="UP001163203"/>
    </source>
</evidence>
<protein>
    <submittedName>
        <fullName evidence="2">Uncharacterized protein</fullName>
    </submittedName>
</protein>
<sequence length="258" mass="27085">MVLGVQPAGEPHPRAGVPVHVAELGGVGGHGVECGEQGDPVAARERAEPGGGFERGVTAGERAGEPEHVGDGVHQDGLAVDEPNPVDQSPHLAHGDAFGLGAVRAPLSEDFQQAHVVLGKRHGGCRELQVRTVGLVVESAAEVQHGDPVPRGMDQLLVHGQHLRVGVLVAPVLRQVQQVDGAKTGEVHRHPLGGGRIGGERLGDAGKPEGQGVGHAVRELLEIHVVLDVVAHEFPHRGEHLRPRVDHCLGRQARKVLE</sequence>
<dbReference type="RefSeq" id="WP_268757043.1">
    <property type="nucleotide sequence ID" value="NZ_CP113836.1"/>
</dbReference>
<name>A0ABY7B5I7_9PSEU</name>
<accession>A0ABY7B5I7</accession>
<organism evidence="2 3">
    <name type="scientific">Amycolatopsis cynarae</name>
    <dbReference type="NCBI Taxonomy" id="2995223"/>
    <lineage>
        <taxon>Bacteria</taxon>
        <taxon>Bacillati</taxon>
        <taxon>Actinomycetota</taxon>
        <taxon>Actinomycetes</taxon>
        <taxon>Pseudonocardiales</taxon>
        <taxon>Pseudonocardiaceae</taxon>
        <taxon>Amycolatopsis</taxon>
    </lineage>
</organism>
<dbReference type="EMBL" id="CP113836">
    <property type="protein sequence ID" value="WAL66918.1"/>
    <property type="molecule type" value="Genomic_DNA"/>
</dbReference>
<dbReference type="Proteomes" id="UP001163203">
    <property type="component" value="Chromosome"/>
</dbReference>
<feature type="region of interest" description="Disordered" evidence="1">
    <location>
        <begin position="42"/>
        <end position="93"/>
    </location>
</feature>
<gene>
    <name evidence="2" type="ORF">ORV05_03715</name>
</gene>
<evidence type="ECO:0000313" key="2">
    <source>
        <dbReference type="EMBL" id="WAL66918.1"/>
    </source>
</evidence>
<keyword evidence="3" id="KW-1185">Reference proteome</keyword>
<evidence type="ECO:0000256" key="1">
    <source>
        <dbReference type="SAM" id="MobiDB-lite"/>
    </source>
</evidence>
<proteinExistence type="predicted"/>
<feature type="compositionally biased region" description="Basic and acidic residues" evidence="1">
    <location>
        <begin position="62"/>
        <end position="74"/>
    </location>
</feature>
<reference evidence="2" key="1">
    <citation type="submission" date="2022-11" db="EMBL/GenBank/DDBJ databases">
        <authorList>
            <person name="Mo P."/>
        </authorList>
    </citation>
    <scope>NUCLEOTIDE SEQUENCE</scope>
    <source>
        <strain evidence="2">HUAS 11-8</strain>
    </source>
</reference>